<evidence type="ECO:0000313" key="3">
    <source>
        <dbReference type="Proteomes" id="UP000593567"/>
    </source>
</evidence>
<evidence type="ECO:0000256" key="1">
    <source>
        <dbReference type="SAM" id="Phobius"/>
    </source>
</evidence>
<dbReference type="AlphaFoldDB" id="A0A7J7JDQ9"/>
<dbReference type="OrthoDB" id="10667843at2759"/>
<protein>
    <submittedName>
        <fullName evidence="2">Uncharacterized protein</fullName>
    </submittedName>
</protein>
<gene>
    <name evidence="2" type="ORF">EB796_017925</name>
</gene>
<organism evidence="2 3">
    <name type="scientific">Bugula neritina</name>
    <name type="common">Brown bryozoan</name>
    <name type="synonym">Sertularia neritina</name>
    <dbReference type="NCBI Taxonomy" id="10212"/>
    <lineage>
        <taxon>Eukaryota</taxon>
        <taxon>Metazoa</taxon>
        <taxon>Spiralia</taxon>
        <taxon>Lophotrochozoa</taxon>
        <taxon>Bryozoa</taxon>
        <taxon>Gymnolaemata</taxon>
        <taxon>Cheilostomatida</taxon>
        <taxon>Flustrina</taxon>
        <taxon>Buguloidea</taxon>
        <taxon>Bugulidae</taxon>
        <taxon>Bugula</taxon>
    </lineage>
</organism>
<keyword evidence="1" id="KW-0472">Membrane</keyword>
<proteinExistence type="predicted"/>
<reference evidence="2" key="1">
    <citation type="submission" date="2020-06" db="EMBL/GenBank/DDBJ databases">
        <title>Draft genome of Bugula neritina, a colonial animal packing powerful symbionts and potential medicines.</title>
        <authorList>
            <person name="Rayko M."/>
        </authorList>
    </citation>
    <scope>NUCLEOTIDE SEQUENCE [LARGE SCALE GENOMIC DNA]</scope>
    <source>
        <strain evidence="2">Kwan_BN1</strain>
    </source>
</reference>
<feature type="transmembrane region" description="Helical" evidence="1">
    <location>
        <begin position="106"/>
        <end position="132"/>
    </location>
</feature>
<keyword evidence="1" id="KW-0812">Transmembrane</keyword>
<feature type="transmembrane region" description="Helical" evidence="1">
    <location>
        <begin position="31"/>
        <end position="51"/>
    </location>
</feature>
<accession>A0A7J7JDQ9</accession>
<keyword evidence="3" id="KW-1185">Reference proteome</keyword>
<keyword evidence="1" id="KW-1133">Transmembrane helix</keyword>
<feature type="transmembrane region" description="Helical" evidence="1">
    <location>
        <begin position="152"/>
        <end position="172"/>
    </location>
</feature>
<sequence>METWHYRLPFILHAAGHLYYLFKQVNQSHTAPVYVFLPVMIITSGCAIDNIRLSLGTTSIGKILSYVSFFLHVTAVPLGIIFITHITEAFSSIVGKEIIWNMVRVAAYLITTALVLDGFVIFYGEVWGKLVVKPTFYSPLSQFGLHQTPQRFLLGVIVLSIWLLVCGALYWYEKADNSVFLIQLFCFLSQAVTPQLVRKSWLMQIMNLFEVLVVGNIVNIMIDVY</sequence>
<name>A0A7J7JDQ9_BUGNE</name>
<evidence type="ECO:0000313" key="2">
    <source>
        <dbReference type="EMBL" id="KAF6023751.1"/>
    </source>
</evidence>
<dbReference type="EMBL" id="VXIV02002667">
    <property type="protein sequence ID" value="KAF6023751.1"/>
    <property type="molecule type" value="Genomic_DNA"/>
</dbReference>
<dbReference type="Proteomes" id="UP000593567">
    <property type="component" value="Unassembled WGS sequence"/>
</dbReference>
<feature type="transmembrane region" description="Helical" evidence="1">
    <location>
        <begin position="63"/>
        <end position="86"/>
    </location>
</feature>
<comment type="caution">
    <text evidence="2">The sequence shown here is derived from an EMBL/GenBank/DDBJ whole genome shotgun (WGS) entry which is preliminary data.</text>
</comment>